<dbReference type="GO" id="GO:0005201">
    <property type="term" value="F:extracellular matrix structural constituent"/>
    <property type="evidence" value="ECO:0000318"/>
    <property type="project" value="GO_Central"/>
</dbReference>
<name>Q54XW3_DICDI</name>
<organism evidence="2 3">
    <name type="scientific">Dictyostelium discoideum</name>
    <name type="common">Social amoeba</name>
    <dbReference type="NCBI Taxonomy" id="44689"/>
    <lineage>
        <taxon>Eukaryota</taxon>
        <taxon>Amoebozoa</taxon>
        <taxon>Evosea</taxon>
        <taxon>Eumycetozoa</taxon>
        <taxon>Dictyostelia</taxon>
        <taxon>Dictyosteliales</taxon>
        <taxon>Dictyosteliaceae</taxon>
        <taxon>Dictyostelium</taxon>
    </lineage>
</organism>
<dbReference type="GO" id="GO:0030198">
    <property type="term" value="P:extracellular matrix organization"/>
    <property type="evidence" value="ECO:0000318"/>
    <property type="project" value="GO_Central"/>
</dbReference>
<reference evidence="2 3" key="1">
    <citation type="journal article" date="2005" name="Nature">
        <title>The genome of the social amoeba Dictyostelium discoideum.</title>
        <authorList>
            <consortium name="The Dictyostelium discoideum Sequencing Consortium"/>
            <person name="Eichinger L."/>
            <person name="Pachebat J.A."/>
            <person name="Glockner G."/>
            <person name="Rajandream M.A."/>
            <person name="Sucgang R."/>
            <person name="Berriman M."/>
            <person name="Song J."/>
            <person name="Olsen R."/>
            <person name="Szafranski K."/>
            <person name="Xu Q."/>
            <person name="Tunggal B."/>
            <person name="Kummerfeld S."/>
            <person name="Madera M."/>
            <person name="Konfortov B.A."/>
            <person name="Rivero F."/>
            <person name="Bankier A.T."/>
            <person name="Lehmann R."/>
            <person name="Hamlin N."/>
            <person name="Davies R."/>
            <person name="Gaudet P."/>
            <person name="Fey P."/>
            <person name="Pilcher K."/>
            <person name="Chen G."/>
            <person name="Saunders D."/>
            <person name="Sodergren E."/>
            <person name="Davis P."/>
            <person name="Kerhornou A."/>
            <person name="Nie X."/>
            <person name="Hall N."/>
            <person name="Anjard C."/>
            <person name="Hemphill L."/>
            <person name="Bason N."/>
            <person name="Farbrother P."/>
            <person name="Desany B."/>
            <person name="Just E."/>
            <person name="Morio T."/>
            <person name="Rost R."/>
            <person name="Churcher C."/>
            <person name="Cooper J."/>
            <person name="Haydock S."/>
            <person name="van Driessche N."/>
            <person name="Cronin A."/>
            <person name="Goodhead I."/>
            <person name="Muzny D."/>
            <person name="Mourier T."/>
            <person name="Pain A."/>
            <person name="Lu M."/>
            <person name="Harper D."/>
            <person name="Lindsay R."/>
            <person name="Hauser H."/>
            <person name="James K."/>
            <person name="Quiles M."/>
            <person name="Madan Babu M."/>
            <person name="Saito T."/>
            <person name="Buchrieser C."/>
            <person name="Wardroper A."/>
            <person name="Felder M."/>
            <person name="Thangavelu M."/>
            <person name="Johnson D."/>
            <person name="Knights A."/>
            <person name="Loulseged H."/>
            <person name="Mungall K."/>
            <person name="Oliver K."/>
            <person name="Price C."/>
            <person name="Quail M.A."/>
            <person name="Urushihara H."/>
            <person name="Hernandez J."/>
            <person name="Rabbinowitsch E."/>
            <person name="Steffen D."/>
            <person name="Sanders M."/>
            <person name="Ma J."/>
            <person name="Kohara Y."/>
            <person name="Sharp S."/>
            <person name="Simmonds M."/>
            <person name="Spiegler S."/>
            <person name="Tivey A."/>
            <person name="Sugano S."/>
            <person name="White B."/>
            <person name="Walker D."/>
            <person name="Woodward J."/>
            <person name="Winckler T."/>
            <person name="Tanaka Y."/>
            <person name="Shaulsky G."/>
            <person name="Schleicher M."/>
            <person name="Weinstock G."/>
            <person name="Rosenthal A."/>
            <person name="Cox E.C."/>
            <person name="Chisholm R.L."/>
            <person name="Gibbs R."/>
            <person name="Loomis W.F."/>
            <person name="Platzer M."/>
            <person name="Kay R.R."/>
            <person name="Williams J."/>
            <person name="Dear P.H."/>
            <person name="Noegel A.A."/>
            <person name="Barrell B."/>
            <person name="Kuspa A."/>
        </authorList>
    </citation>
    <scope>NUCLEOTIDE SEQUENCE [LARGE SCALE GENOMIC DNA]</scope>
    <source>
        <strain evidence="2 3">AX4</strain>
    </source>
</reference>
<proteinExistence type="predicted"/>
<keyword evidence="3" id="KW-1185">Reference proteome</keyword>
<dbReference type="VEuPathDB" id="AmoebaDB:DDB_G0278553"/>
<sequence>MKFLAVLCIFIFTFVFAYGCKNSPCGAKEVSVTSNGSCKCVKASDFNAVTVETTKQSEWDVGVTHFSRYGVQVHNNGDSTATDIHMGFDPKAIGQAFDISSDIPDLLNPKATYVQFPKIEKNSSSGFNFTIPGRNEPYFVIDAANFNN</sequence>
<comment type="caution">
    <text evidence="2">The sequence shown here is derived from an EMBL/GenBank/DDBJ whole genome shotgun (WGS) entry which is preliminary data.</text>
</comment>
<keyword evidence="1" id="KW-0732">Signal</keyword>
<gene>
    <name evidence="2" type="ORF">DDB_G0278553</name>
</gene>
<dbReference type="PANTHER" id="PTHR33239">
    <property type="entry name" value="CELLULOSE-BINDING DOMAIN-CONTAINING PROTEIN-RELATED"/>
    <property type="match status" value="1"/>
</dbReference>
<dbReference type="EMBL" id="AAFI02000023">
    <property type="protein sequence ID" value="EAL68449.1"/>
    <property type="molecule type" value="Genomic_DNA"/>
</dbReference>
<evidence type="ECO:0000256" key="1">
    <source>
        <dbReference type="SAM" id="SignalP"/>
    </source>
</evidence>
<dbReference type="KEGG" id="ddi:DDB_G0278553"/>
<dbReference type="dictyBase" id="DDB_G0278553"/>
<dbReference type="RefSeq" id="XP_642439.1">
    <property type="nucleotide sequence ID" value="XM_637347.1"/>
</dbReference>
<dbReference type="STRING" id="44689.Q54XW3"/>
<dbReference type="GeneID" id="8621645"/>
<accession>Q54XW3</accession>
<dbReference type="PhylomeDB" id="Q54XW3"/>
<evidence type="ECO:0008006" key="4">
    <source>
        <dbReference type="Google" id="ProtNLM"/>
    </source>
</evidence>
<evidence type="ECO:0000313" key="3">
    <source>
        <dbReference type="Proteomes" id="UP000002195"/>
    </source>
</evidence>
<dbReference type="PaxDb" id="44689-DDB0305044"/>
<dbReference type="Proteomes" id="UP000002195">
    <property type="component" value="Unassembled WGS sequence"/>
</dbReference>
<dbReference type="GO" id="GO:0031012">
    <property type="term" value="C:extracellular matrix"/>
    <property type="evidence" value="ECO:0000318"/>
    <property type="project" value="GO_Central"/>
</dbReference>
<dbReference type="HOGENOM" id="CLU_1800078_0_0_1"/>
<dbReference type="InParanoid" id="Q54XW3"/>
<dbReference type="PANTHER" id="PTHR33239:SF11">
    <property type="entry name" value="CARBOHYDRATE BINDING DOMAIN-CONTAINING PROTEIN-RELATED"/>
    <property type="match status" value="1"/>
</dbReference>
<feature type="chain" id="PRO_5004249518" description="Carbohydrate binding domain-containing protein" evidence="1">
    <location>
        <begin position="20"/>
        <end position="148"/>
    </location>
</feature>
<feature type="signal peptide" evidence="1">
    <location>
        <begin position="1"/>
        <end position="19"/>
    </location>
</feature>
<dbReference type="PROSITE" id="PS51257">
    <property type="entry name" value="PROKAR_LIPOPROTEIN"/>
    <property type="match status" value="1"/>
</dbReference>
<dbReference type="AlphaFoldDB" id="Q54XW3"/>
<evidence type="ECO:0000313" key="2">
    <source>
        <dbReference type="EMBL" id="EAL68449.1"/>
    </source>
</evidence>
<dbReference type="InterPro" id="IPR052879">
    <property type="entry name" value="Dd_Spore_Germination_Stalk"/>
</dbReference>
<protein>
    <recommendedName>
        <fullName evidence="4">Carbohydrate binding domain-containing protein</fullName>
    </recommendedName>
</protein>